<dbReference type="GO" id="GO:0016020">
    <property type="term" value="C:membrane"/>
    <property type="evidence" value="ECO:0007669"/>
    <property type="project" value="UniProtKB-SubCell"/>
</dbReference>
<feature type="transmembrane region" description="Helical" evidence="6">
    <location>
        <begin position="12"/>
        <end position="42"/>
    </location>
</feature>
<dbReference type="AlphaFoldDB" id="A0A482TI91"/>
<reference evidence="7 8" key="1">
    <citation type="submission" date="2018-12" db="EMBL/GenBank/DDBJ databases">
        <title>Genome analysis provides insights into bioremediation potentialities of Halogeometricum borinquense strain N11.</title>
        <authorList>
            <person name="Najjari A."/>
            <person name="Youssef N."/>
            <person name="Fhoula I."/>
            <person name="Ben Dhia O."/>
            <person name="Mahjoubi M."/>
            <person name="Ouzari H.I."/>
            <person name="Cherif A."/>
        </authorList>
    </citation>
    <scope>NUCLEOTIDE SEQUENCE [LARGE SCALE GENOMIC DNA]</scope>
    <source>
        <strain evidence="7 8">N11</strain>
    </source>
</reference>
<evidence type="ECO:0000256" key="2">
    <source>
        <dbReference type="ARBA" id="ARBA00009773"/>
    </source>
</evidence>
<feature type="transmembrane region" description="Helical" evidence="6">
    <location>
        <begin position="287"/>
        <end position="315"/>
    </location>
</feature>
<dbReference type="InterPro" id="IPR002549">
    <property type="entry name" value="AI-2E-like"/>
</dbReference>
<evidence type="ECO:0000256" key="1">
    <source>
        <dbReference type="ARBA" id="ARBA00004141"/>
    </source>
</evidence>
<feature type="transmembrane region" description="Helical" evidence="6">
    <location>
        <begin position="185"/>
        <end position="208"/>
    </location>
</feature>
<evidence type="ECO:0000313" key="8">
    <source>
        <dbReference type="Proteomes" id="UP000294028"/>
    </source>
</evidence>
<proteinExistence type="inferred from homology"/>
<keyword evidence="3 6" id="KW-0812">Transmembrane</keyword>
<evidence type="ECO:0000256" key="3">
    <source>
        <dbReference type="ARBA" id="ARBA00022692"/>
    </source>
</evidence>
<evidence type="ECO:0000256" key="6">
    <source>
        <dbReference type="SAM" id="Phobius"/>
    </source>
</evidence>
<evidence type="ECO:0000313" key="7">
    <source>
        <dbReference type="EMBL" id="RYJ14918.1"/>
    </source>
</evidence>
<name>A0A482TI91_9EURY</name>
<gene>
    <name evidence="7" type="ORF">ELS19_13760</name>
</gene>
<dbReference type="Pfam" id="PF01594">
    <property type="entry name" value="AI-2E_transport"/>
    <property type="match status" value="1"/>
</dbReference>
<organism evidence="7 8">
    <name type="scientific">Halogeometricum borinquense</name>
    <dbReference type="NCBI Taxonomy" id="60847"/>
    <lineage>
        <taxon>Archaea</taxon>
        <taxon>Methanobacteriati</taxon>
        <taxon>Methanobacteriota</taxon>
        <taxon>Stenosarchaea group</taxon>
        <taxon>Halobacteria</taxon>
        <taxon>Halobacteriales</taxon>
        <taxon>Haloferacaceae</taxon>
        <taxon>Halogeometricum</taxon>
    </lineage>
</organism>
<feature type="transmembrane region" description="Helical" evidence="6">
    <location>
        <begin position="245"/>
        <end position="267"/>
    </location>
</feature>
<protein>
    <submittedName>
        <fullName evidence="7">AI-2E family transporter</fullName>
    </submittedName>
</protein>
<evidence type="ECO:0000256" key="5">
    <source>
        <dbReference type="ARBA" id="ARBA00023136"/>
    </source>
</evidence>
<keyword evidence="5 6" id="KW-0472">Membrane</keyword>
<feature type="transmembrane region" description="Helical" evidence="6">
    <location>
        <begin position="214"/>
        <end position="238"/>
    </location>
</feature>
<feature type="transmembrane region" description="Helical" evidence="6">
    <location>
        <begin position="62"/>
        <end position="83"/>
    </location>
</feature>
<keyword evidence="4 6" id="KW-1133">Transmembrane helix</keyword>
<comment type="caution">
    <text evidence="7">The sequence shown here is derived from an EMBL/GenBank/DDBJ whole genome shotgun (WGS) entry which is preliminary data.</text>
</comment>
<comment type="similarity">
    <text evidence="2">Belongs to the autoinducer-2 exporter (AI-2E) (TC 2.A.86) family.</text>
</comment>
<dbReference type="RefSeq" id="WP_129785280.1">
    <property type="nucleotide sequence ID" value="NZ_RZHH01000002.1"/>
</dbReference>
<evidence type="ECO:0000256" key="4">
    <source>
        <dbReference type="ARBA" id="ARBA00022989"/>
    </source>
</evidence>
<dbReference type="Proteomes" id="UP000294028">
    <property type="component" value="Unassembled WGS sequence"/>
</dbReference>
<feature type="transmembrane region" description="Helical" evidence="6">
    <location>
        <begin position="129"/>
        <end position="152"/>
    </location>
</feature>
<accession>A0A482TI91</accession>
<sequence>MTLERRYVFGSLFVLAGVAAAFLLRSVLGTVFFSVTVAYLLWPVRQAVVRRGWSPRAASGLATAGAFLAVLAGLTPLAIVVYLRFDSLTTLVGLLPSNLSFELFGMTYALTLAEVTTFTVAYLRQLATVVAAATPVLLVKVTLFVFLVYSLLYHGEDAQRAALAVVPSSYQSAARALNSRARDTLFAIYVLQAATAAGTFVLAVPVFFFLGYDAVVTLATVAAVLQFVPIVGPTLLLLGLAAYQLALGHTVQALLVVTVGGALVAWLPDVLIRPPLAKQTADIPGSLYFVGFFGGTLTLGAVGIVAGPLVVGLFVEAASLLTTELHAVPVEDD</sequence>
<comment type="subcellular location">
    <subcellularLocation>
        <location evidence="1">Membrane</location>
        <topology evidence="1">Multi-pass membrane protein</topology>
    </subcellularLocation>
</comment>
<dbReference type="EMBL" id="RZHH01000002">
    <property type="protein sequence ID" value="RYJ14918.1"/>
    <property type="molecule type" value="Genomic_DNA"/>
</dbReference>